<dbReference type="InterPro" id="IPR012337">
    <property type="entry name" value="RNaseH-like_sf"/>
</dbReference>
<reference evidence="5" key="2">
    <citation type="journal article" date="2023" name="MicrobiologyOpen">
        <title>Genomics of the tumorigenes clade of the family Rhizobiaceae and description of Rhizobium rhododendri sp. nov.</title>
        <authorList>
            <person name="Kuzmanovic N."/>
            <person name="diCenzo G.C."/>
            <person name="Bunk B."/>
            <person name="Sproeer C."/>
            <person name="Fruehling A."/>
            <person name="Neumann-Schaal M."/>
            <person name="Overmann J."/>
            <person name="Smalla K."/>
        </authorList>
    </citation>
    <scope>NUCLEOTIDE SEQUENCE [LARGE SCALE GENOMIC DNA]</scope>
    <source>
        <strain evidence="5">1078</strain>
        <plasmid evidence="5">pTi1078</plasmid>
    </source>
</reference>
<dbReference type="KEGG" id="rtu:PR017_22235"/>
<evidence type="ECO:0000256" key="1">
    <source>
        <dbReference type="SAM" id="MobiDB-lite"/>
    </source>
</evidence>
<organism evidence="4 5">
    <name type="scientific">Rhizobium tumorigenes</name>
    <dbReference type="NCBI Taxonomy" id="2041385"/>
    <lineage>
        <taxon>Bacteria</taxon>
        <taxon>Pseudomonadati</taxon>
        <taxon>Pseudomonadota</taxon>
        <taxon>Alphaproteobacteria</taxon>
        <taxon>Hyphomicrobiales</taxon>
        <taxon>Rhizobiaceae</taxon>
        <taxon>Rhizobium/Agrobacterium group</taxon>
        <taxon>Rhizobium</taxon>
    </lineage>
</organism>
<dbReference type="Gene3D" id="1.10.10.60">
    <property type="entry name" value="Homeodomain-like"/>
    <property type="match status" value="1"/>
</dbReference>
<dbReference type="AlphaFoldDB" id="A0AAF1KA20"/>
<dbReference type="InterPro" id="IPR054353">
    <property type="entry name" value="IstA-like_C"/>
</dbReference>
<accession>A0AAF1KA20</accession>
<evidence type="ECO:0000259" key="3">
    <source>
        <dbReference type="PROSITE" id="PS50994"/>
    </source>
</evidence>
<dbReference type="EMBL" id="CP117257">
    <property type="protein sequence ID" value="WFR98480.1"/>
    <property type="molecule type" value="Genomic_DNA"/>
</dbReference>
<dbReference type="NCBIfam" id="NF033546">
    <property type="entry name" value="transpos_IS21"/>
    <property type="match status" value="1"/>
</dbReference>
<evidence type="ECO:0000313" key="5">
    <source>
        <dbReference type="Proteomes" id="UP000249499"/>
    </source>
</evidence>
<reference evidence="4 5" key="1">
    <citation type="journal article" date="2018" name="Sci. Rep.">
        <title>Rhizobium tumorigenes sp. nov., a novel plant tumorigenic bacterium isolated from cane gall tumors on thornless blackberry.</title>
        <authorList>
            <person name="Kuzmanovi N."/>
            <person name="Smalla K."/>
            <person name="Gronow S."/>
            <person name="PuBawska J."/>
        </authorList>
    </citation>
    <scope>NUCLEOTIDE SEQUENCE [LARGE SCALE GENOMIC DNA]</scope>
    <source>
        <strain evidence="4 5">1078</strain>
    </source>
</reference>
<keyword evidence="4" id="KW-0614">Plasmid</keyword>
<dbReference type="RefSeq" id="WP_111221723.1">
    <property type="nucleotide sequence ID" value="NZ_CP117257.1"/>
</dbReference>
<dbReference type="InterPro" id="IPR017895">
    <property type="entry name" value="HTH_IS408/IS1162_type"/>
</dbReference>
<geneLocation type="plasmid" evidence="4 5">
    <name>pTi1078</name>
</geneLocation>
<dbReference type="InterPro" id="IPR001584">
    <property type="entry name" value="Integrase_cat-core"/>
</dbReference>
<evidence type="ECO:0000259" key="2">
    <source>
        <dbReference type="PROSITE" id="PS50532"/>
    </source>
</evidence>
<gene>
    <name evidence="4" type="primary">istA</name>
    <name evidence="4" type="ORF">PR017_22235</name>
</gene>
<dbReference type="PANTHER" id="PTHR35004">
    <property type="entry name" value="TRANSPOSASE RV3428C-RELATED"/>
    <property type="match status" value="1"/>
</dbReference>
<feature type="region of interest" description="Disordered" evidence="1">
    <location>
        <begin position="497"/>
        <end position="517"/>
    </location>
</feature>
<name>A0AAF1KA20_9HYPH</name>
<dbReference type="Pfam" id="PF22483">
    <property type="entry name" value="Mu-transpos_C_2"/>
    <property type="match status" value="1"/>
</dbReference>
<keyword evidence="5" id="KW-1185">Reference proteome</keyword>
<protein>
    <submittedName>
        <fullName evidence="4">IS21 family transposase</fullName>
    </submittedName>
</protein>
<proteinExistence type="predicted"/>
<dbReference type="SUPFAM" id="SSF53098">
    <property type="entry name" value="Ribonuclease H-like"/>
    <property type="match status" value="1"/>
</dbReference>
<dbReference type="GO" id="GO:0015074">
    <property type="term" value="P:DNA integration"/>
    <property type="evidence" value="ECO:0007669"/>
    <property type="project" value="InterPro"/>
</dbReference>
<evidence type="ECO:0000313" key="4">
    <source>
        <dbReference type="EMBL" id="WFR98480.1"/>
    </source>
</evidence>
<feature type="domain" description="HTH IS408-type" evidence="2">
    <location>
        <begin position="15"/>
        <end position="97"/>
    </location>
</feature>
<sequence>MPRRKQARHTDVKDIRSILRLTFEQELSIRAVSERLKMSKTSVSTYLLRAREAGLAAWPLPPGLDDDELLEQRLFRRMGRPPRDSEEPNWPKVASELKRKGVTLNLLWQEYREVHPDGYGYTWFCCRFADYESRAKPTYRSRHVAGVAMECDYAGHTIPIIDPSSGEIRAAQIYVAVLSASQLVFSYASFSQKLPDWIEANQRAFSYFGGVTKTTICDNLKSAIAKALWFEPTLNATFAAFAEHYDTTVLPARPRRPRDKPSAEGSVLIVERWVLARLRNDRFFSLVDLNIRISALIEDLNTRTMRRYGKSRRALFDEVERSQLKPLPPTPFEYAEWKVAKVHPDYHVDVDKTFYSVPHGLIGRKVDIRLTYRAVEIFFDHKRVASHIRSSQRSGHITVNEHMPKAHQRYANTTPHTLRKEAAKVGANTAIFIERLLSDRPHPEQGYRSAQGILSLARRYETDRLELACERALVINALTYSSVANILRSGLDQAPAASETVKPAPPHGNIRGKTYYQ</sequence>
<dbReference type="PANTHER" id="PTHR35004:SF8">
    <property type="entry name" value="TRANSPOSASE RV3428C-RELATED"/>
    <property type="match status" value="1"/>
</dbReference>
<dbReference type="PROSITE" id="PS50994">
    <property type="entry name" value="INTEGRASE"/>
    <property type="match status" value="1"/>
</dbReference>
<feature type="domain" description="Integrase catalytic" evidence="3">
    <location>
        <begin position="133"/>
        <end position="320"/>
    </location>
</feature>
<dbReference type="Proteomes" id="UP000249499">
    <property type="component" value="Plasmid pTi1078"/>
</dbReference>
<dbReference type="PROSITE" id="PS50532">
    <property type="entry name" value="HTH_IS408"/>
    <property type="match status" value="1"/>
</dbReference>